<organism evidence="3 4">
    <name type="scientific">Agrobacterium rosae</name>
    <dbReference type="NCBI Taxonomy" id="1972867"/>
    <lineage>
        <taxon>Bacteria</taxon>
        <taxon>Pseudomonadati</taxon>
        <taxon>Pseudomonadota</taxon>
        <taxon>Alphaproteobacteria</taxon>
        <taxon>Hyphomicrobiales</taxon>
        <taxon>Rhizobiaceae</taxon>
        <taxon>Rhizobium/Agrobacterium group</taxon>
        <taxon>Agrobacterium</taxon>
    </lineage>
</organism>
<dbReference type="SUPFAM" id="SSF89733">
    <property type="entry name" value="L-sulfolactate dehydrogenase-like"/>
    <property type="match status" value="1"/>
</dbReference>
<name>A0A1R3TKR3_9HYPH</name>
<gene>
    <name evidence="3" type="primary">comC</name>
    <name evidence="3" type="ORF">DSM25559_2142</name>
</gene>
<evidence type="ECO:0000313" key="3">
    <source>
        <dbReference type="EMBL" id="SCX21819.1"/>
    </source>
</evidence>
<reference evidence="4" key="1">
    <citation type="submission" date="2016-10" db="EMBL/GenBank/DDBJ databases">
        <authorList>
            <person name="Wibberg D."/>
        </authorList>
    </citation>
    <scope>NUCLEOTIDE SEQUENCE [LARGE SCALE GENOMIC DNA]</scope>
</reference>
<sequence length="335" mass="34684">MKAFKIMKFSIEQAEDLISSIFEKNGVVQESARSVARAIVAAEAAGQGGHGVRRVPSYISQLRVGKINGKALPVTTLIRPSVLSVDAGHGYAYPAIDVAVERLPAIAREQGIALGVIGRSHHAGVMALTVERFAEQGLVAFMVANAPASMAPWGGIKPLYGTNPIAFAAPVDGADPLVIDLALSKVARGKIMAARQKGEAIPDGWALDASGQPTTNPDEAINGTMLPAGDAKGAALALMVEVMAAGLTGGNFGFQASSLLDDTGTAPSLGHTLIVIDPAIAGDQVLAKRLALMAGEIEGQEHARLPGRRSQGIRKQSLKNGITIDADILAQIEAL</sequence>
<dbReference type="AlphaFoldDB" id="A0A1R3TKR3"/>
<dbReference type="Gene3D" id="1.10.1530.10">
    <property type="match status" value="1"/>
</dbReference>
<dbReference type="Proteomes" id="UP000187891">
    <property type="component" value="Unassembled WGS sequence"/>
</dbReference>
<proteinExistence type="inferred from homology"/>
<dbReference type="PANTHER" id="PTHR11091">
    <property type="entry name" value="OXIDOREDUCTASE-RELATED"/>
    <property type="match status" value="1"/>
</dbReference>
<dbReference type="GO" id="GO:0016491">
    <property type="term" value="F:oxidoreductase activity"/>
    <property type="evidence" value="ECO:0007669"/>
    <property type="project" value="UniProtKB-KW"/>
</dbReference>
<dbReference type="EC" id="1.1.1.338" evidence="3"/>
<dbReference type="InterPro" id="IPR043143">
    <property type="entry name" value="Mal/L-sulf/L-lact_DH-like_NADP"/>
</dbReference>
<dbReference type="STRING" id="1907666.DSM25559_2142"/>
<evidence type="ECO:0000313" key="4">
    <source>
        <dbReference type="Proteomes" id="UP000187891"/>
    </source>
</evidence>
<dbReference type="PANTHER" id="PTHR11091:SF0">
    <property type="entry name" value="MALATE DEHYDROGENASE"/>
    <property type="match status" value="1"/>
</dbReference>
<accession>A0A1R3TKR3</accession>
<dbReference type="InterPro" id="IPR036111">
    <property type="entry name" value="Mal/L-sulfo/L-lacto_DH-like_sf"/>
</dbReference>
<dbReference type="Gene3D" id="3.30.1370.60">
    <property type="entry name" value="Hypothetical oxidoreductase yiak, domain 2"/>
    <property type="match status" value="1"/>
</dbReference>
<dbReference type="EMBL" id="FMUE01000004">
    <property type="protein sequence ID" value="SCX21819.1"/>
    <property type="molecule type" value="Genomic_DNA"/>
</dbReference>
<evidence type="ECO:0000256" key="1">
    <source>
        <dbReference type="ARBA" id="ARBA00006056"/>
    </source>
</evidence>
<dbReference type="InterPro" id="IPR043144">
    <property type="entry name" value="Mal/L-sulf/L-lact_DH-like_ah"/>
</dbReference>
<dbReference type="Pfam" id="PF02615">
    <property type="entry name" value="Ldh_2"/>
    <property type="match status" value="1"/>
</dbReference>
<comment type="similarity">
    <text evidence="1">Belongs to the LDH2/MDH2 oxidoreductase family.</text>
</comment>
<protein>
    <submittedName>
        <fullName evidence="3">(2R)-3-sulfolactate dehydrogenase (NADP(+))</fullName>
        <ecNumber evidence="3">1.1.1.338</ecNumber>
    </submittedName>
</protein>
<dbReference type="InterPro" id="IPR003767">
    <property type="entry name" value="Malate/L-lactate_DH-like"/>
</dbReference>
<evidence type="ECO:0000256" key="2">
    <source>
        <dbReference type="ARBA" id="ARBA00023002"/>
    </source>
</evidence>
<keyword evidence="2 3" id="KW-0560">Oxidoreductase</keyword>